<dbReference type="RefSeq" id="WP_167639026.1">
    <property type="nucleotide sequence ID" value="NZ_JAATOP010000012.1"/>
</dbReference>
<name>A0ABX0VZZ2_9RHOB</name>
<reference evidence="1 2" key="1">
    <citation type="submission" date="2020-03" db="EMBL/GenBank/DDBJ databases">
        <title>Bacterial isolates of synthetic phycosphere.</title>
        <authorList>
            <person name="Fu H."/>
            <person name="Moran M.A."/>
        </authorList>
    </citation>
    <scope>NUCLEOTIDE SEQUENCE [LARGE SCALE GENOMIC DNA]</scope>
    <source>
        <strain evidence="1 2">HF1</strain>
    </source>
</reference>
<accession>A0ABX0VZZ2</accession>
<sequence>MTAAVLHPIQTSASARIGGLRDVSFDGKISGDANLHGPLFCDLDSQQGTVDLSFNSGHGEIASLNAKVSGSPRWVVLRLELGHAQLAKGDVLGVSLRGSSKTGATLQPHLRMVRGEMRDTRFKDAIRLTPETTTHVAMHTILGGDRAYGEPGHAALVFGMPKADFHIQIDDLQFFVVGAAHGLRTDLPSLVSFAV</sequence>
<protein>
    <submittedName>
        <fullName evidence="1">Uncharacterized protein</fullName>
    </submittedName>
</protein>
<organism evidence="1 2">
    <name type="scientific">Marivivens donghaensis</name>
    <dbReference type="NCBI Taxonomy" id="1699413"/>
    <lineage>
        <taxon>Bacteria</taxon>
        <taxon>Pseudomonadati</taxon>
        <taxon>Pseudomonadota</taxon>
        <taxon>Alphaproteobacteria</taxon>
        <taxon>Rhodobacterales</taxon>
        <taxon>Paracoccaceae</taxon>
        <taxon>Marivivens group</taxon>
        <taxon>Marivivens</taxon>
    </lineage>
</organism>
<keyword evidence="2" id="KW-1185">Reference proteome</keyword>
<dbReference type="Proteomes" id="UP000709466">
    <property type="component" value="Unassembled WGS sequence"/>
</dbReference>
<gene>
    <name evidence="1" type="ORF">HCZ30_14495</name>
</gene>
<proteinExistence type="predicted"/>
<evidence type="ECO:0000313" key="2">
    <source>
        <dbReference type="Proteomes" id="UP000709466"/>
    </source>
</evidence>
<dbReference type="EMBL" id="JAATOP010000012">
    <property type="protein sequence ID" value="NIY73640.1"/>
    <property type="molecule type" value="Genomic_DNA"/>
</dbReference>
<comment type="caution">
    <text evidence="1">The sequence shown here is derived from an EMBL/GenBank/DDBJ whole genome shotgun (WGS) entry which is preliminary data.</text>
</comment>
<evidence type="ECO:0000313" key="1">
    <source>
        <dbReference type="EMBL" id="NIY73640.1"/>
    </source>
</evidence>